<protein>
    <recommendedName>
        <fullName evidence="3">HEAT repeat protein</fullName>
    </recommendedName>
</protein>
<evidence type="ECO:0008006" key="3">
    <source>
        <dbReference type="Google" id="ProtNLM"/>
    </source>
</evidence>
<keyword evidence="2" id="KW-1185">Reference proteome</keyword>
<dbReference type="EMBL" id="JAUSYY010000001">
    <property type="protein sequence ID" value="MDQ0895780.1"/>
    <property type="molecule type" value="Genomic_DNA"/>
</dbReference>
<reference evidence="1 2" key="1">
    <citation type="submission" date="2023-07" db="EMBL/GenBank/DDBJ databases">
        <title>Comparative genomics of wheat-associated soil bacteria to identify genetic determinants of phenazine resistance.</title>
        <authorList>
            <person name="Mouncey N."/>
        </authorList>
    </citation>
    <scope>NUCLEOTIDE SEQUENCE [LARGE SCALE GENOMIC DNA]</scope>
    <source>
        <strain evidence="1 2">V3I3</strain>
    </source>
</reference>
<dbReference type="RefSeq" id="WP_307044136.1">
    <property type="nucleotide sequence ID" value="NZ_JAUSYY010000001.1"/>
</dbReference>
<organism evidence="1 2">
    <name type="scientific">Agromyces ramosus</name>
    <dbReference type="NCBI Taxonomy" id="33879"/>
    <lineage>
        <taxon>Bacteria</taxon>
        <taxon>Bacillati</taxon>
        <taxon>Actinomycetota</taxon>
        <taxon>Actinomycetes</taxon>
        <taxon>Micrococcales</taxon>
        <taxon>Microbacteriaceae</taxon>
        <taxon>Agromyces</taxon>
    </lineage>
</organism>
<sequence>MPDDVQRAQQLELLQPLRSISTQGARGLAMLTRGVALAGSTDDGDDDSSVTGSLISYCVRDALDAIFPKLDDPRISHAAQRIIRDWRKLTAGSGTDLSTALQDDFEELERAVEAATSGFLPRVSGLIGVLYPGLPANTGIPAMSKLRDLNREANDGLHGSTTRDAAVALLDRTLERLVDLIAPLAVTSAQYQSLVEAGDFQGVSALLATNSDPRIRVYLFDHVRGPLLAQALDVEELLPGPTLWLAYGYVRHLAADHPTEFSGFVDRVVAANRLSPEVAGQLLICASFAGAHAAAEVNRLSQRAGSLMRVELIARWLQGHVDAAPKETWWKVLTRLVDSLDPSTRTFQPAYGVAELVDLAIARLPGVALKTESRFSSAIIAALARLEAESTYAVQFHFDNRHRRARTMSDLLIGAAVRIIALAESRGAIVDLTALEDRNRALLERAAAARAITMASPDLAAAIAGRAFDAVIARISGDEWPDSTDQEVLEEILRPIGPAAVGRIAAALGEPPQVDILASDLDNAADERADWFRTAQWAGYLPEAARPGSWVDALHESAARGIIFGPLPPPDRMARPTAHESPLGDVDIPNTTVPELVLRVNGALGVGEPDDPRFAMNLQETVANHVGTHREAWASDHASIGQVHDLWVRLAIVRALKSEANDAPRLRWEQLQALWTQLISETSTLHADGVEAAKSAMSRLAAEVLDQLRHRVAERPRQPSDIDWWATDVLPPLIPMLAWIGGEEHDFGMPALFSLRGEAVHLLVALSSPIDDDTARDAALGRALDLLAEAAAADARFARSVGYWARWLIRRDPAWWDRCAVHLIGTDSTPEIHQALLTANWESDDFAFTLLDRDVPLLNSFASQQAEDAAAPALTAVLFGVLPIAAIEESTWSAIFRDRHSADMALRYLFPDRSIEEDARASRRLEILQWAATGAPRASVIWHSMDSIACSPDVSDEDLFAFTSDLARSNRGAPMSMHHLADRLVRSLASHDAVATLEAMCAGNLGSDRAMAQLDMEPVHAWFRGEGQRLPEDLRRRVQHALFEVGFTDE</sequence>
<accession>A0ABU0RCK0</accession>
<evidence type="ECO:0000313" key="1">
    <source>
        <dbReference type="EMBL" id="MDQ0895780.1"/>
    </source>
</evidence>
<evidence type="ECO:0000313" key="2">
    <source>
        <dbReference type="Proteomes" id="UP001239083"/>
    </source>
</evidence>
<proteinExistence type="predicted"/>
<dbReference type="Proteomes" id="UP001239083">
    <property type="component" value="Unassembled WGS sequence"/>
</dbReference>
<name>A0ABU0RCK0_9MICO</name>
<gene>
    <name evidence="1" type="ORF">QFZ26_003335</name>
</gene>
<comment type="caution">
    <text evidence="1">The sequence shown here is derived from an EMBL/GenBank/DDBJ whole genome shotgun (WGS) entry which is preliminary data.</text>
</comment>